<name>S4YBX5_SORCE</name>
<sequence>MVVVGGAIPALLMAGIAGGGCTDDVYTYSCDDDIPPMIDDKPCRDAGPAADACDGADDCNDAGTGGGGAGTGGGEEEGGGDGIGGGLSSLCVGQCVPAEPPGWFEPMLLWMGPPDSAPDCPATAPVPGFELHADLVVEPYRCAACACDPPDASCEVPAAWSAVDSSTCPAGPGAQRTPFAAPEAWDGTCTTANAIPAGQACAGGPCTQSLDIPAPRVRPGACAPSVVAEPGEEPGEPQGSFRWATFARACAGVTPPAPCGGPGMRCSPAPPEGDAAPPEGFLTCILHHEGEHECPPTYPSRRVVYEGAEDSRGCTACTCGEPSGGACSVLASAFSDEACSVFVVGALVTSEAPFCGAIAPGTALGSKSAAVVDLEPGSCAPGGGEPIGDVAPRGAVTFCCLDRQPQPPEPPRLWNPELG</sequence>
<dbReference type="KEGG" id="scu:SCE1572_49620"/>
<dbReference type="Proteomes" id="UP000014803">
    <property type="component" value="Chromosome"/>
</dbReference>
<dbReference type="HOGENOM" id="CLU_063453_0_0_7"/>
<organism evidence="1 2">
    <name type="scientific">Sorangium cellulosum So0157-2</name>
    <dbReference type="NCBI Taxonomy" id="1254432"/>
    <lineage>
        <taxon>Bacteria</taxon>
        <taxon>Pseudomonadati</taxon>
        <taxon>Myxococcota</taxon>
        <taxon>Polyangia</taxon>
        <taxon>Polyangiales</taxon>
        <taxon>Polyangiaceae</taxon>
        <taxon>Sorangium</taxon>
    </lineage>
</organism>
<dbReference type="AlphaFoldDB" id="S4YBX5"/>
<protein>
    <submittedName>
        <fullName evidence="1">Uncharacterized protein</fullName>
    </submittedName>
</protein>
<evidence type="ECO:0000313" key="2">
    <source>
        <dbReference type="Proteomes" id="UP000014803"/>
    </source>
</evidence>
<gene>
    <name evidence="1" type="ORF">SCE1572_49620</name>
</gene>
<accession>S4YBX5</accession>
<dbReference type="PATRIC" id="fig|1254432.3.peg.11195"/>
<reference evidence="1 2" key="1">
    <citation type="journal article" date="2013" name="Sci. Rep.">
        <title>Extraordinary expansion of a Sorangium cellulosum genome from an alkaline milieu.</title>
        <authorList>
            <person name="Han K."/>
            <person name="Li Z.F."/>
            <person name="Peng R."/>
            <person name="Zhu L.P."/>
            <person name="Zhou T."/>
            <person name="Wang L.G."/>
            <person name="Li S.G."/>
            <person name="Zhang X.B."/>
            <person name="Hu W."/>
            <person name="Wu Z.H."/>
            <person name="Qin N."/>
            <person name="Li Y.Z."/>
        </authorList>
    </citation>
    <scope>NUCLEOTIDE SEQUENCE [LARGE SCALE GENOMIC DNA]</scope>
    <source>
        <strain evidence="1 2">So0157-2</strain>
    </source>
</reference>
<evidence type="ECO:0000313" key="1">
    <source>
        <dbReference type="EMBL" id="AGP41856.1"/>
    </source>
</evidence>
<proteinExistence type="predicted"/>
<dbReference type="EMBL" id="CP003969">
    <property type="protein sequence ID" value="AGP41856.1"/>
    <property type="molecule type" value="Genomic_DNA"/>
</dbReference>